<accession>A0ABZ0CY30</accession>
<dbReference type="PANTHER" id="PTHR36922:SF1">
    <property type="entry name" value="DUF1993 DOMAIN-CONTAINING PROTEIN"/>
    <property type="match status" value="1"/>
</dbReference>
<dbReference type="InterPro" id="IPR018531">
    <property type="entry name" value="DUF1993"/>
</dbReference>
<gene>
    <name evidence="1" type="ORF">RXV79_07340</name>
</gene>
<dbReference type="EMBL" id="CP136336">
    <property type="protein sequence ID" value="WOB09873.1"/>
    <property type="molecule type" value="Genomic_DNA"/>
</dbReference>
<evidence type="ECO:0000313" key="1">
    <source>
        <dbReference type="EMBL" id="WOB09873.1"/>
    </source>
</evidence>
<reference evidence="1 2" key="1">
    <citation type="submission" date="2023-10" db="EMBL/GenBank/DDBJ databases">
        <title>Bacteria for the degradation of biodegradable plastic PBAT(Polybutylene adipate terephthalate).</title>
        <authorList>
            <person name="Weon H.-Y."/>
            <person name="Yeon J."/>
        </authorList>
    </citation>
    <scope>NUCLEOTIDE SEQUENCE [LARGE SCALE GENOMIC DNA]</scope>
    <source>
        <strain evidence="1 2">SBD 7-3</strain>
    </source>
</reference>
<dbReference type="Proteomes" id="UP001303946">
    <property type="component" value="Chromosome"/>
</dbReference>
<dbReference type="InterPro" id="IPR034660">
    <property type="entry name" value="DinB/YfiT-like"/>
</dbReference>
<keyword evidence="2" id="KW-1185">Reference proteome</keyword>
<dbReference type="RefSeq" id="WP_316702747.1">
    <property type="nucleotide sequence ID" value="NZ_CP136336.1"/>
</dbReference>
<dbReference type="SUPFAM" id="SSF109854">
    <property type="entry name" value="DinB/YfiT-like putative metalloenzymes"/>
    <property type="match status" value="1"/>
</dbReference>
<proteinExistence type="predicted"/>
<dbReference type="Gene3D" id="1.20.120.450">
    <property type="entry name" value="dinb family like domain"/>
    <property type="match status" value="1"/>
</dbReference>
<protein>
    <submittedName>
        <fullName evidence="1">DUF1993 domain-containing protein</fullName>
    </submittedName>
</protein>
<sequence>MTFSLHAATVQPMLQVLGSVTHLVRKAEAHCAEHGVAEREIIAARLAPDMLPFTYQVKSAAEHSWGALNAVREGFATPSLEAPPKTFAGLLEKLDAARQGLAALTPAEVDSLVGKDVHFEFKGVHREFLAEGYLMSYALPNFYFHAVTAYDLLRARGLAIGKKDFLGELRVKG</sequence>
<organism evidence="1 2">
    <name type="scientific">Piscinibacter gummiphilus</name>
    <dbReference type="NCBI Taxonomy" id="946333"/>
    <lineage>
        <taxon>Bacteria</taxon>
        <taxon>Pseudomonadati</taxon>
        <taxon>Pseudomonadota</taxon>
        <taxon>Betaproteobacteria</taxon>
        <taxon>Burkholderiales</taxon>
        <taxon>Sphaerotilaceae</taxon>
        <taxon>Piscinibacter</taxon>
    </lineage>
</organism>
<evidence type="ECO:0000313" key="2">
    <source>
        <dbReference type="Proteomes" id="UP001303946"/>
    </source>
</evidence>
<dbReference type="Pfam" id="PF09351">
    <property type="entry name" value="DUF1993"/>
    <property type="match status" value="1"/>
</dbReference>
<dbReference type="PANTHER" id="PTHR36922">
    <property type="entry name" value="BLL2446 PROTEIN"/>
    <property type="match status" value="1"/>
</dbReference>
<name>A0ABZ0CY30_9BURK</name>